<dbReference type="Gene3D" id="6.20.370.120">
    <property type="match status" value="1"/>
</dbReference>
<keyword evidence="2" id="KW-1185">Reference proteome</keyword>
<name>A0A5B7HDW5_PORTR</name>
<evidence type="ECO:0000313" key="2">
    <source>
        <dbReference type="Proteomes" id="UP000324222"/>
    </source>
</evidence>
<comment type="caution">
    <text evidence="1">The sequence shown here is derived from an EMBL/GenBank/DDBJ whole genome shotgun (WGS) entry which is preliminary data.</text>
</comment>
<dbReference type="AlphaFoldDB" id="A0A5B7HDW5"/>
<protein>
    <submittedName>
        <fullName evidence="1">Uncharacterized protein</fullName>
    </submittedName>
</protein>
<dbReference type="Proteomes" id="UP000324222">
    <property type="component" value="Unassembled WGS sequence"/>
</dbReference>
<evidence type="ECO:0000313" key="1">
    <source>
        <dbReference type="EMBL" id="MPC67497.1"/>
    </source>
</evidence>
<proteinExistence type="predicted"/>
<organism evidence="1 2">
    <name type="scientific">Portunus trituberculatus</name>
    <name type="common">Swimming crab</name>
    <name type="synonym">Neptunus trituberculatus</name>
    <dbReference type="NCBI Taxonomy" id="210409"/>
    <lineage>
        <taxon>Eukaryota</taxon>
        <taxon>Metazoa</taxon>
        <taxon>Ecdysozoa</taxon>
        <taxon>Arthropoda</taxon>
        <taxon>Crustacea</taxon>
        <taxon>Multicrustacea</taxon>
        <taxon>Malacostraca</taxon>
        <taxon>Eumalacostraca</taxon>
        <taxon>Eucarida</taxon>
        <taxon>Decapoda</taxon>
        <taxon>Pleocyemata</taxon>
        <taxon>Brachyura</taxon>
        <taxon>Eubrachyura</taxon>
        <taxon>Portunoidea</taxon>
        <taxon>Portunidae</taxon>
        <taxon>Portuninae</taxon>
        <taxon>Portunus</taxon>
    </lineage>
</organism>
<reference evidence="1 2" key="1">
    <citation type="submission" date="2019-05" db="EMBL/GenBank/DDBJ databases">
        <title>Another draft genome of Portunus trituberculatus and its Hox gene families provides insights of decapod evolution.</title>
        <authorList>
            <person name="Jeong J.-H."/>
            <person name="Song I."/>
            <person name="Kim S."/>
            <person name="Choi T."/>
            <person name="Kim D."/>
            <person name="Ryu S."/>
            <person name="Kim W."/>
        </authorList>
    </citation>
    <scope>NUCLEOTIDE SEQUENCE [LARGE SCALE GENOMIC DNA]</scope>
    <source>
        <tissue evidence="1">Muscle</tissue>
    </source>
</reference>
<gene>
    <name evidence="1" type="ORF">E2C01_061674</name>
</gene>
<accession>A0A5B7HDW5</accession>
<sequence length="61" mass="7232">MEFRFDVGHILQDEVTLVDNNLIVKNWKSSTRNSHSLLLLLSLHRPTEALRRVWRCPDVVY</sequence>
<dbReference type="EMBL" id="VSRR010026320">
    <property type="protein sequence ID" value="MPC67497.1"/>
    <property type="molecule type" value="Genomic_DNA"/>
</dbReference>